<dbReference type="GO" id="GO:0015833">
    <property type="term" value="P:peptide transport"/>
    <property type="evidence" value="ECO:0007669"/>
    <property type="project" value="TreeGrafter"/>
</dbReference>
<dbReference type="RefSeq" id="WP_117274372.1">
    <property type="nucleotide sequence ID" value="NZ_LS992154.1"/>
</dbReference>
<dbReference type="Gene3D" id="3.90.76.10">
    <property type="entry name" value="Dipeptide-binding Protein, Domain 1"/>
    <property type="match status" value="1"/>
</dbReference>
<dbReference type="Proteomes" id="UP000258476">
    <property type="component" value="Chromosome"/>
</dbReference>
<dbReference type="CDD" id="cd08504">
    <property type="entry name" value="PBP2_OppA"/>
    <property type="match status" value="1"/>
</dbReference>
<dbReference type="InterPro" id="IPR000914">
    <property type="entry name" value="SBP_5_dom"/>
</dbReference>
<dbReference type="KEGG" id="chla:C834K_0617"/>
<evidence type="ECO:0000313" key="2">
    <source>
        <dbReference type="EMBL" id="SYX09069.1"/>
    </source>
</evidence>
<dbReference type="InterPro" id="IPR030678">
    <property type="entry name" value="Peptide/Ni-bd"/>
</dbReference>
<protein>
    <recommendedName>
        <fullName evidence="1">Solute-binding protein family 5 domain-containing protein</fullName>
    </recommendedName>
</protein>
<organism evidence="2 3">
    <name type="scientific">Chlamydia poikilotherma</name>
    <dbReference type="NCBI Taxonomy" id="1967783"/>
    <lineage>
        <taxon>Bacteria</taxon>
        <taxon>Pseudomonadati</taxon>
        <taxon>Chlamydiota</taxon>
        <taxon>Chlamydiia</taxon>
        <taxon>Chlamydiales</taxon>
        <taxon>Chlamydiaceae</taxon>
        <taxon>Chlamydia/Chlamydophila group</taxon>
        <taxon>Chlamydia</taxon>
    </lineage>
</organism>
<reference evidence="3" key="1">
    <citation type="submission" date="2017-11" db="EMBL/GenBank/DDBJ databases">
        <authorList>
            <person name="Seth-Smith MB H."/>
        </authorList>
    </citation>
    <scope>NUCLEOTIDE SEQUENCE [LARGE SCALE GENOMIC DNA]</scope>
</reference>
<dbReference type="GO" id="GO:0043190">
    <property type="term" value="C:ATP-binding cassette (ABC) transporter complex"/>
    <property type="evidence" value="ECO:0007669"/>
    <property type="project" value="InterPro"/>
</dbReference>
<dbReference type="PROSITE" id="PS51257">
    <property type="entry name" value="PROKAR_LIPOPROTEIN"/>
    <property type="match status" value="1"/>
</dbReference>
<dbReference type="Gene3D" id="3.40.190.10">
    <property type="entry name" value="Periplasmic binding protein-like II"/>
    <property type="match status" value="1"/>
</dbReference>
<proteinExistence type="predicted"/>
<evidence type="ECO:0000313" key="3">
    <source>
        <dbReference type="Proteomes" id="UP000258476"/>
    </source>
</evidence>
<sequence length="535" mass="61907">MTNRFKKYCAISFLSIVNLFLVGCHQQASQDMGKCLRIGMTYDPISLDPRCTYLKKDISLAKALYEGLARERISNDLVILGIAKDYTVSNEGTVFTFNLKNTKWSNGDPVTAYDFEESIKQIHTKNLPISYHNLLHIIKNSKEIMEEQLPIEQLGIKALNSKTLEITLEHPSSNFIEIVSHPLFFPVHTSLREYYKNPKIKPVYISNGPFTLDDFQPQKHLIMRKNIHYYDANKVKIDTLIFKVMSDVHTAVKFFKNNLIDILGNPWISKIPQEMLNNTPTEIKHVYPVCSTSILIYNLDMPVLQNKALRKALAYAIDKESLIPLLNSARIANSFVPPELSEVHGQDILTKEQREKKAQEYFKEAETTLSERELSELSLIYPQESGVFSLVVQELQQQFKNVLGIHIPIQGIEYFCFLEKRNKGDFYLSVGGWIAEYLNARNFLTILGNPENKETSHQLGKWKNKQFDEILRKYHTQAFTREDQILAEKLIEEDIPVFPLYHFNYIYITQPQINNLYTSPLGHMDLKEVEFLPIM</sequence>
<dbReference type="AlphaFoldDB" id="A0A3B0PMS2"/>
<gene>
    <name evidence="2" type="primary">oppA_3</name>
    <name evidence="2" type="ORF">C834K_0617</name>
</gene>
<dbReference type="Gene3D" id="3.10.105.10">
    <property type="entry name" value="Dipeptide-binding Protein, Domain 3"/>
    <property type="match status" value="1"/>
</dbReference>
<dbReference type="GO" id="GO:0030288">
    <property type="term" value="C:outer membrane-bounded periplasmic space"/>
    <property type="evidence" value="ECO:0007669"/>
    <property type="project" value="UniProtKB-ARBA"/>
</dbReference>
<dbReference type="EMBL" id="LS992154">
    <property type="protein sequence ID" value="SYX09069.1"/>
    <property type="molecule type" value="Genomic_DNA"/>
</dbReference>
<name>A0A3B0PMS2_9CHLA</name>
<dbReference type="PANTHER" id="PTHR30290">
    <property type="entry name" value="PERIPLASMIC BINDING COMPONENT OF ABC TRANSPORTER"/>
    <property type="match status" value="1"/>
</dbReference>
<dbReference type="PANTHER" id="PTHR30290:SF83">
    <property type="entry name" value="ABC TRANSPORTER SUBSTRATE-BINDING PROTEIN"/>
    <property type="match status" value="1"/>
</dbReference>
<dbReference type="GO" id="GO:1904680">
    <property type="term" value="F:peptide transmembrane transporter activity"/>
    <property type="evidence" value="ECO:0007669"/>
    <property type="project" value="TreeGrafter"/>
</dbReference>
<evidence type="ECO:0000259" key="1">
    <source>
        <dbReference type="Pfam" id="PF00496"/>
    </source>
</evidence>
<accession>A0A3B0PMS2</accession>
<dbReference type="InterPro" id="IPR039424">
    <property type="entry name" value="SBP_5"/>
</dbReference>
<dbReference type="OrthoDB" id="17118at2"/>
<feature type="domain" description="Solute-binding protein family 5" evidence="1">
    <location>
        <begin position="80"/>
        <end position="453"/>
    </location>
</feature>
<keyword evidence="3" id="KW-1185">Reference proteome</keyword>
<dbReference type="PIRSF" id="PIRSF002741">
    <property type="entry name" value="MppA"/>
    <property type="match status" value="1"/>
</dbReference>
<dbReference type="Pfam" id="PF00496">
    <property type="entry name" value="SBP_bac_5"/>
    <property type="match status" value="1"/>
</dbReference>
<dbReference type="SUPFAM" id="SSF53850">
    <property type="entry name" value="Periplasmic binding protein-like II"/>
    <property type="match status" value="1"/>
</dbReference>